<dbReference type="PANTHER" id="PTHR34227:SF1">
    <property type="entry name" value="DIMETHYL SULFOXIDE REDUCTASE CHAPERONE-RELATED"/>
    <property type="match status" value="1"/>
</dbReference>
<name>A0A2T2XA14_9FIRM</name>
<evidence type="ECO:0000313" key="3">
    <source>
        <dbReference type="Proteomes" id="UP000242699"/>
    </source>
</evidence>
<keyword evidence="1" id="KW-0143">Chaperone</keyword>
<dbReference type="Proteomes" id="UP000242699">
    <property type="component" value="Unassembled WGS sequence"/>
</dbReference>
<dbReference type="InterPro" id="IPR036411">
    <property type="entry name" value="TorD-like_sf"/>
</dbReference>
<protein>
    <recommendedName>
        <fullName evidence="4">Cytoplasmic chaperone TorD family protein</fullName>
    </recommendedName>
</protein>
<sequence>MSESIRIVSEDAALVCDLLASAFLYGPSQLDKHAQDLWYRHLSRQTPAVRYAWGAVADILDGKEKLQQAIQDFQQCVEVPVPGRYVPPYASCYLNKPATLWGPSTFNVLEWYEQGGLEWQRSPNVVAPDHVGVEWAFLAELSELSSREALELRRVFIMDHVRKWFPAFMDRLKTTVQGSYYPALGDFGMVWIESEVWR</sequence>
<dbReference type="InterPro" id="IPR050289">
    <property type="entry name" value="TorD/DmsD_chaperones"/>
</dbReference>
<reference evidence="2 3" key="1">
    <citation type="journal article" date="2014" name="BMC Genomics">
        <title>Comparison of environmental and isolate Sulfobacillus genomes reveals diverse carbon, sulfur, nitrogen, and hydrogen metabolisms.</title>
        <authorList>
            <person name="Justice N.B."/>
            <person name="Norman A."/>
            <person name="Brown C.T."/>
            <person name="Singh A."/>
            <person name="Thomas B.C."/>
            <person name="Banfield J.F."/>
        </authorList>
    </citation>
    <scope>NUCLEOTIDE SEQUENCE [LARGE SCALE GENOMIC DNA]</scope>
    <source>
        <strain evidence="2">AMDSBA1</strain>
    </source>
</reference>
<comment type="caution">
    <text evidence="2">The sequence shown here is derived from an EMBL/GenBank/DDBJ whole genome shotgun (WGS) entry which is preliminary data.</text>
</comment>
<proteinExistence type="predicted"/>
<dbReference type="Gene3D" id="1.10.3480.10">
    <property type="entry name" value="TorD-like"/>
    <property type="match status" value="1"/>
</dbReference>
<gene>
    <name evidence="2" type="ORF">C7B43_02890</name>
</gene>
<organism evidence="2 3">
    <name type="scientific">Sulfobacillus benefaciens</name>
    <dbReference type="NCBI Taxonomy" id="453960"/>
    <lineage>
        <taxon>Bacteria</taxon>
        <taxon>Bacillati</taxon>
        <taxon>Bacillota</taxon>
        <taxon>Clostridia</taxon>
        <taxon>Eubacteriales</taxon>
        <taxon>Clostridiales Family XVII. Incertae Sedis</taxon>
        <taxon>Sulfobacillus</taxon>
    </lineage>
</organism>
<dbReference type="Pfam" id="PF02613">
    <property type="entry name" value="Nitrate_red_del"/>
    <property type="match status" value="1"/>
</dbReference>
<accession>A0A2T2XA14</accession>
<dbReference type="InterPro" id="IPR020945">
    <property type="entry name" value="DMSO/NO3_reduct_chaperone"/>
</dbReference>
<dbReference type="AlphaFoldDB" id="A0A2T2XA14"/>
<dbReference type="SUPFAM" id="SSF89155">
    <property type="entry name" value="TorD-like"/>
    <property type="match status" value="1"/>
</dbReference>
<evidence type="ECO:0008006" key="4">
    <source>
        <dbReference type="Google" id="ProtNLM"/>
    </source>
</evidence>
<evidence type="ECO:0000256" key="1">
    <source>
        <dbReference type="ARBA" id="ARBA00023186"/>
    </source>
</evidence>
<dbReference type="EMBL" id="PXYT01000003">
    <property type="protein sequence ID" value="PSR31330.1"/>
    <property type="molecule type" value="Genomic_DNA"/>
</dbReference>
<evidence type="ECO:0000313" key="2">
    <source>
        <dbReference type="EMBL" id="PSR31330.1"/>
    </source>
</evidence>
<dbReference type="PANTHER" id="PTHR34227">
    <property type="entry name" value="CHAPERONE PROTEIN YCDY"/>
    <property type="match status" value="1"/>
</dbReference>